<evidence type="ECO:0000313" key="5">
    <source>
        <dbReference type="EMBL" id="ALC06198.1"/>
    </source>
</evidence>
<protein>
    <submittedName>
        <fullName evidence="5">ABC transporter ATPase</fullName>
    </submittedName>
</protein>
<sequence length="241" mass="25223">MSLTVRNLNLTVADGSTTRILLHNVSLNVAPGEVVGITGPSGSGKSTLLGVLGALQKPDSGSAFLSCEGNELDLLAPTTGAQSAALRRNHIGIVFQQPNLLPSLKVIDQLLLIPRLGRVLPLSRAVASAARAKAQELLTAVGLGDLADRKITSLSGGQQARVNVARALMNEPQLLLVDEPTAALDQHAASEVTELIVSMAHRYNAPTLYVSHDLAQVQALDRSIELIDGRLQASALQEAGS</sequence>
<dbReference type="CDD" id="cd03255">
    <property type="entry name" value="ABC_MJ0796_LolCDE_FtsE"/>
    <property type="match status" value="1"/>
</dbReference>
<name>A0A0M5IJ51_9CORY</name>
<dbReference type="RefSeq" id="WP_053545173.1">
    <property type="nucleotide sequence ID" value="NZ_CP009220.1"/>
</dbReference>
<dbReference type="EMBL" id="CP009220">
    <property type="protein sequence ID" value="ALC06198.1"/>
    <property type="molecule type" value="Genomic_DNA"/>
</dbReference>
<evidence type="ECO:0000313" key="6">
    <source>
        <dbReference type="Proteomes" id="UP000068067"/>
    </source>
</evidence>
<keyword evidence="6" id="KW-1185">Reference proteome</keyword>
<dbReference type="InterPro" id="IPR017911">
    <property type="entry name" value="MacB-like_ATP-bd"/>
</dbReference>
<gene>
    <name evidence="5" type="ORF">CDES_09030</name>
</gene>
<dbReference type="SUPFAM" id="SSF52540">
    <property type="entry name" value="P-loop containing nucleoside triphosphate hydrolases"/>
    <property type="match status" value="1"/>
</dbReference>
<dbReference type="AlphaFoldDB" id="A0A0M5IJ51"/>
<dbReference type="SMART" id="SM00382">
    <property type="entry name" value="AAA"/>
    <property type="match status" value="1"/>
</dbReference>
<dbReference type="PROSITE" id="PS00211">
    <property type="entry name" value="ABC_TRANSPORTER_1"/>
    <property type="match status" value="1"/>
</dbReference>
<dbReference type="PATRIC" id="fig|931089.4.peg.1818"/>
<dbReference type="Gene3D" id="3.40.50.300">
    <property type="entry name" value="P-loop containing nucleotide triphosphate hydrolases"/>
    <property type="match status" value="1"/>
</dbReference>
<dbReference type="PANTHER" id="PTHR24220">
    <property type="entry name" value="IMPORT ATP-BINDING PROTEIN"/>
    <property type="match status" value="1"/>
</dbReference>
<dbReference type="Proteomes" id="UP000068067">
    <property type="component" value="Chromosome"/>
</dbReference>
<dbReference type="GO" id="GO:0022857">
    <property type="term" value="F:transmembrane transporter activity"/>
    <property type="evidence" value="ECO:0007669"/>
    <property type="project" value="TreeGrafter"/>
</dbReference>
<evidence type="ECO:0000256" key="1">
    <source>
        <dbReference type="ARBA" id="ARBA00022448"/>
    </source>
</evidence>
<dbReference type="OrthoDB" id="9802264at2"/>
<evidence type="ECO:0000256" key="3">
    <source>
        <dbReference type="ARBA" id="ARBA00022840"/>
    </source>
</evidence>
<dbReference type="GO" id="GO:0016887">
    <property type="term" value="F:ATP hydrolysis activity"/>
    <property type="evidence" value="ECO:0007669"/>
    <property type="project" value="InterPro"/>
</dbReference>
<dbReference type="PROSITE" id="PS50893">
    <property type="entry name" value="ABC_TRANSPORTER_2"/>
    <property type="match status" value="1"/>
</dbReference>
<dbReference type="InterPro" id="IPR015854">
    <property type="entry name" value="ABC_transpr_LolD-like"/>
</dbReference>
<accession>A0A0M5IJ51</accession>
<keyword evidence="2" id="KW-0547">Nucleotide-binding</keyword>
<organism evidence="5 6">
    <name type="scientific">Corynebacterium deserti GIMN1.010</name>
    <dbReference type="NCBI Taxonomy" id="931089"/>
    <lineage>
        <taxon>Bacteria</taxon>
        <taxon>Bacillati</taxon>
        <taxon>Actinomycetota</taxon>
        <taxon>Actinomycetes</taxon>
        <taxon>Mycobacteriales</taxon>
        <taxon>Corynebacteriaceae</taxon>
        <taxon>Corynebacterium</taxon>
    </lineage>
</organism>
<dbReference type="GO" id="GO:0005886">
    <property type="term" value="C:plasma membrane"/>
    <property type="evidence" value="ECO:0007669"/>
    <property type="project" value="TreeGrafter"/>
</dbReference>
<evidence type="ECO:0000256" key="2">
    <source>
        <dbReference type="ARBA" id="ARBA00022741"/>
    </source>
</evidence>
<keyword evidence="3" id="KW-0067">ATP-binding</keyword>
<keyword evidence="1" id="KW-0813">Transport</keyword>
<dbReference type="STRING" id="931089.CDES_09030"/>
<dbReference type="InterPro" id="IPR003439">
    <property type="entry name" value="ABC_transporter-like_ATP-bd"/>
</dbReference>
<dbReference type="InterPro" id="IPR017871">
    <property type="entry name" value="ABC_transporter-like_CS"/>
</dbReference>
<dbReference type="InterPro" id="IPR027417">
    <property type="entry name" value="P-loop_NTPase"/>
</dbReference>
<evidence type="ECO:0000259" key="4">
    <source>
        <dbReference type="PROSITE" id="PS50893"/>
    </source>
</evidence>
<dbReference type="KEGG" id="cdx:CDES_09030"/>
<proteinExistence type="predicted"/>
<dbReference type="PANTHER" id="PTHR24220:SF685">
    <property type="entry name" value="ABC TRANSPORTER RELATED"/>
    <property type="match status" value="1"/>
</dbReference>
<dbReference type="InterPro" id="IPR003593">
    <property type="entry name" value="AAA+_ATPase"/>
</dbReference>
<dbReference type="GO" id="GO:0005524">
    <property type="term" value="F:ATP binding"/>
    <property type="evidence" value="ECO:0007669"/>
    <property type="project" value="UniProtKB-KW"/>
</dbReference>
<dbReference type="Pfam" id="PF00005">
    <property type="entry name" value="ABC_tran"/>
    <property type="match status" value="1"/>
</dbReference>
<reference evidence="5 6" key="1">
    <citation type="submission" date="2014-08" db="EMBL/GenBank/DDBJ databases">
        <title>Complete genome sequence of Corynebacterium deserti GIMN1.010 (=DSM 45689), isolated from desert sand in western China.</title>
        <authorList>
            <person name="Ruckert C."/>
            <person name="Albersmeier A."/>
            <person name="Kalinowski J."/>
        </authorList>
    </citation>
    <scope>NUCLEOTIDE SEQUENCE [LARGE SCALE GENOMIC DNA]</scope>
    <source>
        <strain evidence="5 6">GIMN1.010</strain>
    </source>
</reference>
<feature type="domain" description="ABC transporter" evidence="4">
    <location>
        <begin position="5"/>
        <end position="239"/>
    </location>
</feature>